<comment type="caution">
    <text evidence="2">The sequence shown here is derived from an EMBL/GenBank/DDBJ whole genome shotgun (WGS) entry which is preliminary data.</text>
</comment>
<dbReference type="RefSeq" id="WP_049542774.1">
    <property type="nucleotide sequence ID" value="NZ_RJOH01000007.1"/>
</dbReference>
<protein>
    <recommendedName>
        <fullName evidence="1">IrrE N-terminal-like domain-containing protein</fullName>
    </recommendedName>
</protein>
<dbReference type="EMBL" id="RJOH01000007">
    <property type="protein sequence ID" value="RSJ12926.1"/>
    <property type="molecule type" value="Genomic_DNA"/>
</dbReference>
<organism evidence="2 3">
    <name type="scientific">Streptococcus mitis</name>
    <dbReference type="NCBI Taxonomy" id="28037"/>
    <lineage>
        <taxon>Bacteria</taxon>
        <taxon>Bacillati</taxon>
        <taxon>Bacillota</taxon>
        <taxon>Bacilli</taxon>
        <taxon>Lactobacillales</taxon>
        <taxon>Streptococcaceae</taxon>
        <taxon>Streptococcus</taxon>
        <taxon>Streptococcus mitis group</taxon>
    </lineage>
</organism>
<dbReference type="Proteomes" id="UP000267438">
    <property type="component" value="Unassembled WGS sequence"/>
</dbReference>
<sequence>MEVATTTTTSRNIDYKKLKSIAYSFLNQYTNGRLPIDLLHIISQLDNLHLMKYSTLAKENNMDINEVYQLLNSEDGALWYKSDTQTYILLYNDTIDNKERIRFTIAHELGHYVLKHNETTDKTILSRYSLSENEYKTFETEANFFAKHLLVPFPVLGNYAMFFHSMDDRFIQSVFQVSFSVASYVLKNMKSMQSFGLIKDGHEVEKKFAKYIATSQNTRICRTCFSKIDRNLKYCHICSTHQQKGTTTLEAYLENREKEKLRMRYPKYDLDLDGYPIICPRCENEELDVNNYCNVCGIYTRNICIGDYESNFDSRGYAIPIVHFLGNGCKKVLVGNSRYCPDCGGKSSYFFQGLLKNWDLEKDIDEELPF</sequence>
<feature type="domain" description="IrrE N-terminal-like" evidence="1">
    <location>
        <begin position="72"/>
        <end position="186"/>
    </location>
</feature>
<dbReference type="InterPro" id="IPR010359">
    <property type="entry name" value="IrrE_HExxH"/>
</dbReference>
<reference evidence="2 3" key="1">
    <citation type="submission" date="2018-11" db="EMBL/GenBank/DDBJ databases">
        <title>Species Designations Belie Phenotypic and Genotypic Heterogeneity in Oral Streptococci.</title>
        <authorList>
            <person name="Velsko I."/>
        </authorList>
    </citation>
    <scope>NUCLEOTIDE SEQUENCE [LARGE SCALE GENOMIC DNA]</scope>
    <source>
        <strain evidence="2 3">BCC06</strain>
    </source>
</reference>
<evidence type="ECO:0000313" key="2">
    <source>
        <dbReference type="EMBL" id="RSJ12926.1"/>
    </source>
</evidence>
<accession>A0A428EJD3</accession>
<dbReference type="Gene3D" id="1.10.10.2910">
    <property type="match status" value="1"/>
</dbReference>
<gene>
    <name evidence="2" type="ORF">D8836_05660</name>
</gene>
<proteinExistence type="predicted"/>
<dbReference type="AlphaFoldDB" id="A0A428EJD3"/>
<evidence type="ECO:0000313" key="3">
    <source>
        <dbReference type="Proteomes" id="UP000267438"/>
    </source>
</evidence>
<dbReference type="Pfam" id="PF06114">
    <property type="entry name" value="Peptidase_M78"/>
    <property type="match status" value="1"/>
</dbReference>
<name>A0A428EJD3_STRMT</name>
<evidence type="ECO:0000259" key="1">
    <source>
        <dbReference type="Pfam" id="PF06114"/>
    </source>
</evidence>